<gene>
    <name evidence="6" type="ORF">L2K70_01820</name>
</gene>
<evidence type="ECO:0000259" key="5">
    <source>
        <dbReference type="PROSITE" id="PS50893"/>
    </source>
</evidence>
<dbReference type="Gene3D" id="3.40.50.300">
    <property type="entry name" value="P-loop containing nucleotide triphosphate hydrolases"/>
    <property type="match status" value="1"/>
</dbReference>
<sequence>MIEVDDLVKHYGTTRAVDGMTFTARPGVVTGFLGPNGAGKSTTMRAVLGLDTPTSGTTRVNGKDYRSSAAPLAEVGALLDGRAFDRSRTARAHLRSVGAAVGVGKRRVEEVLDLAGLTSVADRPAGQFSLGMGQRLGIATSLLADPPVVMLDEPVNGLDPDGITWIRTLTRQLADEGRTVLISSHLMSEMEQTADHLVIVGGGRVITDEPMDDLIARTSGGAVHVVSPGASVLAEALGAQGIEVEQDRSDHLLLHGTTAAHVGDLARDLGVAVHELTPRRKSLEQIFMELTADAVTYRSHTDTDAAPAEPTGDSDA</sequence>
<dbReference type="Proteomes" id="UP001201161">
    <property type="component" value="Unassembled WGS sequence"/>
</dbReference>
<dbReference type="SMART" id="SM00382">
    <property type="entry name" value="AAA"/>
    <property type="match status" value="1"/>
</dbReference>
<keyword evidence="4 6" id="KW-0067">ATP-binding</keyword>
<feature type="domain" description="ABC transporter" evidence="5">
    <location>
        <begin position="2"/>
        <end position="227"/>
    </location>
</feature>
<name>A0ABS9H7Z6_9ACTN</name>
<dbReference type="InterPro" id="IPR027417">
    <property type="entry name" value="P-loop_NTPase"/>
</dbReference>
<evidence type="ECO:0000256" key="3">
    <source>
        <dbReference type="ARBA" id="ARBA00022741"/>
    </source>
</evidence>
<evidence type="ECO:0000256" key="4">
    <source>
        <dbReference type="ARBA" id="ARBA00022840"/>
    </source>
</evidence>
<keyword evidence="7" id="KW-1185">Reference proteome</keyword>
<comment type="caution">
    <text evidence="6">The sequence shown here is derived from an EMBL/GenBank/DDBJ whole genome shotgun (WGS) entry which is preliminary data.</text>
</comment>
<dbReference type="Pfam" id="PF00005">
    <property type="entry name" value="ABC_tran"/>
    <property type="match status" value="1"/>
</dbReference>
<reference evidence="6 7" key="1">
    <citation type="submission" date="2022-01" db="EMBL/GenBank/DDBJ databases">
        <title>Nocardioides sp. nov., an actinomycete isolated from mining soil.</title>
        <authorList>
            <person name="Liu L."/>
        </authorList>
    </citation>
    <scope>NUCLEOTIDE SEQUENCE [LARGE SCALE GENOMIC DNA]</scope>
    <source>
        <strain evidence="6 7">KLBMP 9356</strain>
    </source>
</reference>
<dbReference type="InterPro" id="IPR003439">
    <property type="entry name" value="ABC_transporter-like_ATP-bd"/>
</dbReference>
<keyword evidence="2" id="KW-0813">Transport</keyword>
<dbReference type="PANTHER" id="PTHR43335">
    <property type="entry name" value="ABC TRANSPORTER, ATP-BINDING PROTEIN"/>
    <property type="match status" value="1"/>
</dbReference>
<dbReference type="RefSeq" id="WP_236398152.1">
    <property type="nucleotide sequence ID" value="NZ_JAKJHZ010000003.1"/>
</dbReference>
<organism evidence="6 7">
    <name type="scientific">Nocardioides potassii</name>
    <dbReference type="NCBI Taxonomy" id="2911371"/>
    <lineage>
        <taxon>Bacteria</taxon>
        <taxon>Bacillati</taxon>
        <taxon>Actinomycetota</taxon>
        <taxon>Actinomycetes</taxon>
        <taxon>Propionibacteriales</taxon>
        <taxon>Nocardioidaceae</taxon>
        <taxon>Nocardioides</taxon>
    </lineage>
</organism>
<proteinExistence type="inferred from homology"/>
<keyword evidence="3" id="KW-0547">Nucleotide-binding</keyword>
<evidence type="ECO:0000256" key="1">
    <source>
        <dbReference type="ARBA" id="ARBA00005417"/>
    </source>
</evidence>
<evidence type="ECO:0000313" key="6">
    <source>
        <dbReference type="EMBL" id="MCF6376336.1"/>
    </source>
</evidence>
<dbReference type="InterPro" id="IPR003593">
    <property type="entry name" value="AAA+_ATPase"/>
</dbReference>
<accession>A0ABS9H7Z6</accession>
<evidence type="ECO:0000313" key="7">
    <source>
        <dbReference type="Proteomes" id="UP001201161"/>
    </source>
</evidence>
<dbReference type="SUPFAM" id="SSF52540">
    <property type="entry name" value="P-loop containing nucleoside triphosphate hydrolases"/>
    <property type="match status" value="1"/>
</dbReference>
<comment type="similarity">
    <text evidence="1">Belongs to the ABC transporter superfamily.</text>
</comment>
<evidence type="ECO:0000256" key="2">
    <source>
        <dbReference type="ARBA" id="ARBA00022448"/>
    </source>
</evidence>
<dbReference type="PROSITE" id="PS50893">
    <property type="entry name" value="ABC_TRANSPORTER_2"/>
    <property type="match status" value="1"/>
</dbReference>
<protein>
    <submittedName>
        <fullName evidence="6">ATP-binding cassette domain-containing protein</fullName>
    </submittedName>
</protein>
<dbReference type="PANTHER" id="PTHR43335:SF4">
    <property type="entry name" value="ABC TRANSPORTER, ATP-BINDING PROTEIN"/>
    <property type="match status" value="1"/>
</dbReference>
<dbReference type="EMBL" id="JAKJHZ010000003">
    <property type="protein sequence ID" value="MCF6376336.1"/>
    <property type="molecule type" value="Genomic_DNA"/>
</dbReference>
<dbReference type="GO" id="GO:0005524">
    <property type="term" value="F:ATP binding"/>
    <property type="evidence" value="ECO:0007669"/>
    <property type="project" value="UniProtKB-KW"/>
</dbReference>